<feature type="transmembrane region" description="Helical" evidence="6">
    <location>
        <begin position="24"/>
        <end position="47"/>
    </location>
</feature>
<dbReference type="GO" id="GO:0016020">
    <property type="term" value="C:membrane"/>
    <property type="evidence" value="ECO:0007669"/>
    <property type="project" value="UniProtKB-SubCell"/>
</dbReference>
<evidence type="ECO:0000256" key="6">
    <source>
        <dbReference type="SAM" id="Phobius"/>
    </source>
</evidence>
<feature type="transmembrane region" description="Helical" evidence="6">
    <location>
        <begin position="59"/>
        <end position="81"/>
    </location>
</feature>
<keyword evidence="9" id="KW-1185">Reference proteome</keyword>
<dbReference type="InterPro" id="IPR049326">
    <property type="entry name" value="Rhodopsin_dom_fungi"/>
</dbReference>
<evidence type="ECO:0000313" key="9">
    <source>
        <dbReference type="Proteomes" id="UP001187682"/>
    </source>
</evidence>
<name>A0AAE8SXZ5_9PEZI</name>
<evidence type="ECO:0000256" key="2">
    <source>
        <dbReference type="ARBA" id="ARBA00022692"/>
    </source>
</evidence>
<evidence type="ECO:0000259" key="7">
    <source>
        <dbReference type="Pfam" id="PF20684"/>
    </source>
</evidence>
<dbReference type="InterPro" id="IPR052337">
    <property type="entry name" value="SAT4-like"/>
</dbReference>
<evidence type="ECO:0000256" key="3">
    <source>
        <dbReference type="ARBA" id="ARBA00022989"/>
    </source>
</evidence>
<evidence type="ECO:0000256" key="5">
    <source>
        <dbReference type="ARBA" id="ARBA00038359"/>
    </source>
</evidence>
<dbReference type="AlphaFoldDB" id="A0AAE8SXZ5"/>
<sequence>MPSVDPHAYTPEEFAQLDHGDRGAAILAAHWGLTALATVFLALRLYCKRITKKSLWWDDWILIASWLVILGTDIVTTILVVDFGLGKHSWDIVITNYTKFKIIIDSRATITLTSMGWTKTAFAVTLLRLTSGMTKRFVWFIIISLNVITLISAAIPWIQCAPVSKTWDPSVTGGCWAPMVGIKIWIAMGAYSGLMDFTLAALPWTFIYSMRLRKREKLGILIAMSMGACAGVAAIVKCVQLPKLGSPDTYVNAGLFILDITESVVTIVAACIPSLRVLIREVTPSSHTQSSHVTYSFDVSEGGKGSFKEVVAHEKLISNGPSSKQGSNC</sequence>
<gene>
    <name evidence="8" type="ORF">DNG_08042</name>
</gene>
<feature type="transmembrane region" description="Helical" evidence="6">
    <location>
        <begin position="137"/>
        <end position="158"/>
    </location>
</feature>
<dbReference type="PANTHER" id="PTHR33048">
    <property type="entry name" value="PTH11-LIKE INTEGRAL MEMBRANE PROTEIN (AFU_ORTHOLOGUE AFUA_5G11245)"/>
    <property type="match status" value="1"/>
</dbReference>
<feature type="transmembrane region" description="Helical" evidence="6">
    <location>
        <begin position="218"/>
        <end position="236"/>
    </location>
</feature>
<accession>A0AAE8SXZ5</accession>
<feature type="domain" description="Rhodopsin" evidence="7">
    <location>
        <begin position="43"/>
        <end position="280"/>
    </location>
</feature>
<feature type="transmembrane region" description="Helical" evidence="6">
    <location>
        <begin position="184"/>
        <end position="206"/>
    </location>
</feature>
<keyword evidence="2 6" id="KW-0812">Transmembrane</keyword>
<feature type="transmembrane region" description="Helical" evidence="6">
    <location>
        <begin position="108"/>
        <end position="130"/>
    </location>
</feature>
<feature type="transmembrane region" description="Helical" evidence="6">
    <location>
        <begin position="256"/>
        <end position="279"/>
    </location>
</feature>
<dbReference type="EMBL" id="ONZQ02000012">
    <property type="protein sequence ID" value="SPO05355.1"/>
    <property type="molecule type" value="Genomic_DNA"/>
</dbReference>
<dbReference type="Pfam" id="PF20684">
    <property type="entry name" value="Fung_rhodopsin"/>
    <property type="match status" value="1"/>
</dbReference>
<proteinExistence type="inferred from homology"/>
<evidence type="ECO:0000256" key="4">
    <source>
        <dbReference type="ARBA" id="ARBA00023136"/>
    </source>
</evidence>
<comment type="similarity">
    <text evidence="5">Belongs to the SAT4 family.</text>
</comment>
<keyword evidence="3 6" id="KW-1133">Transmembrane helix</keyword>
<evidence type="ECO:0000256" key="1">
    <source>
        <dbReference type="ARBA" id="ARBA00004141"/>
    </source>
</evidence>
<comment type="caution">
    <text evidence="8">The sequence shown here is derived from an EMBL/GenBank/DDBJ whole genome shotgun (WGS) entry which is preliminary data.</text>
</comment>
<keyword evidence="4 6" id="KW-0472">Membrane</keyword>
<organism evidence="8 9">
    <name type="scientific">Cephalotrichum gorgonifer</name>
    <dbReference type="NCBI Taxonomy" id="2041049"/>
    <lineage>
        <taxon>Eukaryota</taxon>
        <taxon>Fungi</taxon>
        <taxon>Dikarya</taxon>
        <taxon>Ascomycota</taxon>
        <taxon>Pezizomycotina</taxon>
        <taxon>Sordariomycetes</taxon>
        <taxon>Hypocreomycetidae</taxon>
        <taxon>Microascales</taxon>
        <taxon>Microascaceae</taxon>
        <taxon>Cephalotrichum</taxon>
    </lineage>
</organism>
<dbReference type="Proteomes" id="UP001187682">
    <property type="component" value="Unassembled WGS sequence"/>
</dbReference>
<evidence type="ECO:0000313" key="8">
    <source>
        <dbReference type="EMBL" id="SPO05355.1"/>
    </source>
</evidence>
<protein>
    <recommendedName>
        <fullName evidence="7">Rhodopsin domain-containing protein</fullName>
    </recommendedName>
</protein>
<dbReference type="PANTHER" id="PTHR33048:SF42">
    <property type="entry name" value="INTEGRAL MEMBRANE PROTEIN"/>
    <property type="match status" value="1"/>
</dbReference>
<comment type="subcellular location">
    <subcellularLocation>
        <location evidence="1">Membrane</location>
        <topology evidence="1">Multi-pass membrane protein</topology>
    </subcellularLocation>
</comment>
<reference evidence="8" key="1">
    <citation type="submission" date="2018-03" db="EMBL/GenBank/DDBJ databases">
        <authorList>
            <person name="Guldener U."/>
        </authorList>
    </citation>
    <scope>NUCLEOTIDE SEQUENCE</scope>
</reference>